<evidence type="ECO:0000256" key="4">
    <source>
        <dbReference type="PROSITE-ProRule" id="PRU00221"/>
    </source>
</evidence>
<dbReference type="Proteomes" id="UP001174136">
    <property type="component" value="Unassembled WGS sequence"/>
</dbReference>
<dbReference type="InterPro" id="IPR015048">
    <property type="entry name" value="DUF1899"/>
</dbReference>
<dbReference type="SMART" id="SM01166">
    <property type="entry name" value="DUF1899"/>
    <property type="match status" value="1"/>
</dbReference>
<feature type="coiled-coil region" evidence="6">
    <location>
        <begin position="440"/>
        <end position="467"/>
    </location>
</feature>
<evidence type="ECO:0000256" key="2">
    <source>
        <dbReference type="ARBA" id="ARBA00022737"/>
    </source>
</evidence>
<evidence type="ECO:0000256" key="1">
    <source>
        <dbReference type="ARBA" id="ARBA00022574"/>
    </source>
</evidence>
<feature type="region of interest" description="Disordered" evidence="7">
    <location>
        <begin position="414"/>
        <end position="436"/>
    </location>
</feature>
<dbReference type="EMBL" id="JAOPHQ010004835">
    <property type="protein sequence ID" value="KAK0138125.1"/>
    <property type="molecule type" value="Genomic_DNA"/>
</dbReference>
<dbReference type="Gene3D" id="2.130.10.10">
    <property type="entry name" value="YVTN repeat-like/Quinoprotein amine dehydrogenase"/>
    <property type="match status" value="1"/>
</dbReference>
<dbReference type="PANTHER" id="PTHR10856:SF10">
    <property type="entry name" value="CORONIN-1C"/>
    <property type="match status" value="1"/>
</dbReference>
<evidence type="ECO:0000313" key="9">
    <source>
        <dbReference type="EMBL" id="KAK0138125.1"/>
    </source>
</evidence>
<evidence type="ECO:0000256" key="3">
    <source>
        <dbReference type="ARBA" id="ARBA00023054"/>
    </source>
</evidence>
<dbReference type="Pfam" id="PF00400">
    <property type="entry name" value="WD40"/>
    <property type="match status" value="3"/>
</dbReference>
<sequence>MSRRVVRQSKFRHVFGQAVKNDQCYDDIRVSRVTWDSSFCAVNPKFVAIIIEASGGGAFLVLPLSKTGRIDKSYPAVCGHTGPVLDIDWCPHNDQVIASGSEDCTVMVWQIPENGLLVPLADPVVVLEGHSKRVGIISWHPTARNVLLSAGCDNQVIVWNVGNGEAMITLEDMHPDVIFSACWNRNGSLICTSCKDKTIRVINPRKETIIAEKEKAHEGARPMRAIFLSDGNIFTTGFSRMSERQLALWNPKNMDEPISVHEMDTSNGVLLPFYDPDTNVVYLCGKGDSSIRYFEITDEAPFVHYLSTYTTKEPQRGMGYMSKRGLDVNKCEIARFYKLQERKCEPIIMTVPRKSDLFQDDLYPDTAGPDAALEADEWFEGKDGEPILISLKNGYVPGKNRDLKVVKKNILDNKAKNTEKTGPPTKTSSPTPSIKGEAKLDEILNEIRSLKALVSSQEERIIQLEEQMSKIAI</sequence>
<comment type="caution">
    <text evidence="9">The sequence shown here is derived from an EMBL/GenBank/DDBJ whole genome shotgun (WGS) entry which is preliminary data.</text>
</comment>
<evidence type="ECO:0000259" key="8">
    <source>
        <dbReference type="SMART" id="SM01166"/>
    </source>
</evidence>
<keyword evidence="3 6" id="KW-0175">Coiled coil</keyword>
<dbReference type="GO" id="GO:0007015">
    <property type="term" value="P:actin filament organization"/>
    <property type="evidence" value="ECO:0007669"/>
    <property type="project" value="TreeGrafter"/>
</dbReference>
<accession>A0AA47NUT0</accession>
<dbReference type="Pfam" id="PF16300">
    <property type="entry name" value="WD40_4"/>
    <property type="match status" value="1"/>
</dbReference>
<dbReference type="SMART" id="SM00320">
    <property type="entry name" value="WD40"/>
    <property type="match status" value="3"/>
</dbReference>
<dbReference type="GO" id="GO:0051015">
    <property type="term" value="F:actin filament binding"/>
    <property type="evidence" value="ECO:0007669"/>
    <property type="project" value="TreeGrafter"/>
</dbReference>
<dbReference type="PROSITE" id="PS00678">
    <property type="entry name" value="WD_REPEATS_1"/>
    <property type="match status" value="1"/>
</dbReference>
<dbReference type="InterPro" id="IPR036322">
    <property type="entry name" value="WD40_repeat_dom_sf"/>
</dbReference>
<gene>
    <name evidence="9" type="primary">CORO1C</name>
    <name evidence="9" type="ORF">N1851_025670</name>
</gene>
<dbReference type="InterPro" id="IPR015943">
    <property type="entry name" value="WD40/YVTN_repeat-like_dom_sf"/>
</dbReference>
<dbReference type="SMART" id="SM01167">
    <property type="entry name" value="DUF1900"/>
    <property type="match status" value="1"/>
</dbReference>
<keyword evidence="2 5" id="KW-0677">Repeat</keyword>
<dbReference type="PANTHER" id="PTHR10856">
    <property type="entry name" value="CORONIN"/>
    <property type="match status" value="1"/>
</dbReference>
<proteinExistence type="inferred from homology"/>
<dbReference type="SUPFAM" id="SSF50978">
    <property type="entry name" value="WD40 repeat-like"/>
    <property type="match status" value="1"/>
</dbReference>
<dbReference type="AlphaFoldDB" id="A0AA47NUT0"/>
<feature type="compositionally biased region" description="Low complexity" evidence="7">
    <location>
        <begin position="420"/>
        <end position="435"/>
    </location>
</feature>
<comment type="similarity">
    <text evidence="5">Belongs to the WD repeat coronin family.</text>
</comment>
<dbReference type="FunFam" id="2.130.10.10:FF:000003">
    <property type="entry name" value="Coronin"/>
    <property type="match status" value="1"/>
</dbReference>
<feature type="domain" description="DUF1899" evidence="8">
    <location>
        <begin position="4"/>
        <end position="68"/>
    </location>
</feature>
<evidence type="ECO:0000313" key="10">
    <source>
        <dbReference type="Proteomes" id="UP001174136"/>
    </source>
</evidence>
<dbReference type="PROSITE" id="PS50294">
    <property type="entry name" value="WD_REPEATS_REGION"/>
    <property type="match status" value="2"/>
</dbReference>
<organism evidence="9 10">
    <name type="scientific">Merluccius polli</name>
    <name type="common">Benguela hake</name>
    <name type="synonym">Merluccius cadenati</name>
    <dbReference type="NCBI Taxonomy" id="89951"/>
    <lineage>
        <taxon>Eukaryota</taxon>
        <taxon>Metazoa</taxon>
        <taxon>Chordata</taxon>
        <taxon>Craniata</taxon>
        <taxon>Vertebrata</taxon>
        <taxon>Euteleostomi</taxon>
        <taxon>Actinopterygii</taxon>
        <taxon>Neopterygii</taxon>
        <taxon>Teleostei</taxon>
        <taxon>Neoteleostei</taxon>
        <taxon>Acanthomorphata</taxon>
        <taxon>Zeiogadaria</taxon>
        <taxon>Gadariae</taxon>
        <taxon>Gadiformes</taxon>
        <taxon>Gadoidei</taxon>
        <taxon>Merlucciidae</taxon>
        <taxon>Merluccius</taxon>
    </lineage>
</organism>
<feature type="repeat" description="WD" evidence="4">
    <location>
        <begin position="77"/>
        <end position="111"/>
    </location>
</feature>
<dbReference type="InterPro" id="IPR015505">
    <property type="entry name" value="Coronin"/>
</dbReference>
<keyword evidence="10" id="KW-1185">Reference proteome</keyword>
<dbReference type="PROSITE" id="PS50082">
    <property type="entry name" value="WD_REPEATS_2"/>
    <property type="match status" value="2"/>
</dbReference>
<evidence type="ECO:0000256" key="5">
    <source>
        <dbReference type="RuleBase" id="RU280818"/>
    </source>
</evidence>
<feature type="repeat" description="WD" evidence="4">
    <location>
        <begin position="127"/>
        <end position="169"/>
    </location>
</feature>
<keyword evidence="1 4" id="KW-0853">WD repeat</keyword>
<evidence type="ECO:0000256" key="6">
    <source>
        <dbReference type="SAM" id="Coils"/>
    </source>
</evidence>
<dbReference type="Pfam" id="PF08953">
    <property type="entry name" value="DUF1899"/>
    <property type="match status" value="1"/>
</dbReference>
<name>A0AA47NUT0_MERPO</name>
<reference evidence="9" key="1">
    <citation type="journal article" date="2023" name="Front. Mar. Sci.">
        <title>A new Merluccius polli reference genome to investigate the effects of global change in West African waters.</title>
        <authorList>
            <person name="Mateo J.L."/>
            <person name="Blanco-Fernandez C."/>
            <person name="Garcia-Vazquez E."/>
            <person name="Machado-Schiaffino G."/>
        </authorList>
    </citation>
    <scope>NUCLEOTIDE SEQUENCE</scope>
    <source>
        <strain evidence="9">C29</strain>
        <tissue evidence="9">Fin</tissue>
    </source>
</reference>
<protein>
    <recommendedName>
        <fullName evidence="5">Coronin</fullName>
    </recommendedName>
</protein>
<evidence type="ECO:0000256" key="7">
    <source>
        <dbReference type="SAM" id="MobiDB-lite"/>
    </source>
</evidence>
<dbReference type="InterPro" id="IPR019775">
    <property type="entry name" value="WD40_repeat_CS"/>
</dbReference>
<dbReference type="InterPro" id="IPR001680">
    <property type="entry name" value="WD40_rpt"/>
</dbReference>
<dbReference type="GO" id="GO:0001755">
    <property type="term" value="P:neural crest cell migration"/>
    <property type="evidence" value="ECO:0007669"/>
    <property type="project" value="TreeGrafter"/>
</dbReference>